<feature type="binding site" description="axial binding residue" evidence="9">
    <location>
        <position position="201"/>
    </location>
    <ligand>
        <name>heme c</name>
        <dbReference type="ChEBI" id="CHEBI:61717"/>
        <label>2</label>
    </ligand>
    <ligandPart>
        <name>Fe</name>
        <dbReference type="ChEBI" id="CHEBI:18248"/>
    </ligandPart>
</feature>
<dbReference type="GO" id="GO:0042597">
    <property type="term" value="C:periplasmic space"/>
    <property type="evidence" value="ECO:0007669"/>
    <property type="project" value="UniProtKB-SubCell"/>
</dbReference>
<evidence type="ECO:0000256" key="8">
    <source>
        <dbReference type="PIRSR" id="PIRSR000294-1"/>
    </source>
</evidence>
<dbReference type="Gene3D" id="1.10.760.10">
    <property type="entry name" value="Cytochrome c-like domain"/>
    <property type="match status" value="2"/>
</dbReference>
<evidence type="ECO:0000256" key="5">
    <source>
        <dbReference type="ARBA" id="ARBA00022764"/>
    </source>
</evidence>
<feature type="binding site" description="covalent" evidence="8">
    <location>
        <position position="197"/>
    </location>
    <ligand>
        <name>heme c</name>
        <dbReference type="ChEBI" id="CHEBI:61717"/>
        <label>2</label>
    </ligand>
</feature>
<comment type="cofactor">
    <cofactor evidence="8">
        <name>heme</name>
        <dbReference type="ChEBI" id="CHEBI:30413"/>
    </cofactor>
    <text evidence="8">Binds 2 heme groups.</text>
</comment>
<dbReference type="InterPro" id="IPR004852">
    <property type="entry name" value="Di-haem_cyt_c_peroxidsae"/>
</dbReference>
<evidence type="ECO:0000256" key="1">
    <source>
        <dbReference type="ARBA" id="ARBA00004418"/>
    </source>
</evidence>
<feature type="binding site" description="covalent" evidence="8">
    <location>
        <position position="58"/>
    </location>
    <ligand>
        <name>heme c</name>
        <dbReference type="ChEBI" id="CHEBI:61717"/>
        <label>1</label>
    </ligand>
</feature>
<dbReference type="GO" id="GO:0004130">
    <property type="term" value="F:cytochrome-c peroxidase activity"/>
    <property type="evidence" value="ECO:0007669"/>
    <property type="project" value="TreeGrafter"/>
</dbReference>
<dbReference type="GO" id="GO:0009055">
    <property type="term" value="F:electron transfer activity"/>
    <property type="evidence" value="ECO:0007669"/>
    <property type="project" value="InterPro"/>
</dbReference>
<dbReference type="PIRSF" id="PIRSF000294">
    <property type="entry name" value="Cytochrome-c_peroxidase"/>
    <property type="match status" value="1"/>
</dbReference>
<feature type="binding site" description="covalent" evidence="8">
    <location>
        <position position="55"/>
    </location>
    <ligand>
        <name>heme c</name>
        <dbReference type="ChEBI" id="CHEBI:61717"/>
        <label>1</label>
    </ligand>
</feature>
<feature type="domain" description="Cytochrome c" evidence="10">
    <location>
        <begin position="183"/>
        <end position="295"/>
    </location>
</feature>
<dbReference type="PANTHER" id="PTHR30600:SF7">
    <property type="entry name" value="CYTOCHROME C PEROXIDASE-RELATED"/>
    <property type="match status" value="1"/>
</dbReference>
<evidence type="ECO:0000256" key="2">
    <source>
        <dbReference type="ARBA" id="ARBA00022617"/>
    </source>
</evidence>
<comment type="subcellular location">
    <subcellularLocation>
        <location evidence="1">Periplasm</location>
    </subcellularLocation>
</comment>
<name>A0A7M1AUW3_9BACT</name>
<dbReference type="SUPFAM" id="SSF46626">
    <property type="entry name" value="Cytochrome c"/>
    <property type="match status" value="2"/>
</dbReference>
<keyword evidence="6" id="KW-0560">Oxidoreductase</keyword>
<dbReference type="InterPro" id="IPR051395">
    <property type="entry name" value="Cytochrome_c_Peroxidase/MauG"/>
</dbReference>
<keyword evidence="5" id="KW-0574">Periplasm</keyword>
<feature type="domain" description="Cytochrome c" evidence="10">
    <location>
        <begin position="33"/>
        <end position="163"/>
    </location>
</feature>
<dbReference type="RefSeq" id="WP_193114633.1">
    <property type="nucleotide sequence ID" value="NZ_CP041165.1"/>
</dbReference>
<evidence type="ECO:0000313" key="12">
    <source>
        <dbReference type="Proteomes" id="UP000593910"/>
    </source>
</evidence>
<gene>
    <name evidence="11" type="ORF">FJR03_05435</name>
</gene>
<dbReference type="GO" id="GO:0046872">
    <property type="term" value="F:metal ion binding"/>
    <property type="evidence" value="ECO:0007669"/>
    <property type="project" value="UniProtKB-KW"/>
</dbReference>
<dbReference type="PANTHER" id="PTHR30600">
    <property type="entry name" value="CYTOCHROME C PEROXIDASE-RELATED"/>
    <property type="match status" value="1"/>
</dbReference>
<evidence type="ECO:0000256" key="9">
    <source>
        <dbReference type="PIRSR" id="PIRSR000294-2"/>
    </source>
</evidence>
<dbReference type="GO" id="GO:0020037">
    <property type="term" value="F:heme binding"/>
    <property type="evidence" value="ECO:0007669"/>
    <property type="project" value="InterPro"/>
</dbReference>
<dbReference type="KEGG" id="smax:FJR03_05435"/>
<reference evidence="11 12" key="1">
    <citation type="submission" date="2019-06" db="EMBL/GenBank/DDBJ databases">
        <title>Sulfurimonas gotlandica sp. nov., a chemoautotrophic and psychrotolerant epsilonproteobacterium isolated from a pelagic redoxcline, and an emended description of the genus Sulfurimonas.</title>
        <authorList>
            <person name="Wang S."/>
            <person name="Jiang L."/>
            <person name="Shao Z."/>
        </authorList>
    </citation>
    <scope>NUCLEOTIDE SEQUENCE [LARGE SCALE GENOMIC DNA]</scope>
    <source>
        <strain evidence="11 12">B2</strain>
    </source>
</reference>
<evidence type="ECO:0000256" key="4">
    <source>
        <dbReference type="ARBA" id="ARBA00022729"/>
    </source>
</evidence>
<keyword evidence="7 9" id="KW-0408">Iron</keyword>
<feature type="binding site" description="axial binding residue" evidence="9">
    <location>
        <position position="270"/>
    </location>
    <ligand>
        <name>heme c</name>
        <dbReference type="ChEBI" id="CHEBI:61717"/>
        <label>2</label>
    </ligand>
    <ligandPart>
        <name>Fe</name>
        <dbReference type="ChEBI" id="CHEBI:18248"/>
    </ligandPart>
</feature>
<dbReference type="PROSITE" id="PS51007">
    <property type="entry name" value="CYTC"/>
    <property type="match status" value="2"/>
</dbReference>
<evidence type="ECO:0000256" key="3">
    <source>
        <dbReference type="ARBA" id="ARBA00022723"/>
    </source>
</evidence>
<dbReference type="EMBL" id="CP041165">
    <property type="protein sequence ID" value="QOP41214.1"/>
    <property type="molecule type" value="Genomic_DNA"/>
</dbReference>
<evidence type="ECO:0000256" key="7">
    <source>
        <dbReference type="ARBA" id="ARBA00023004"/>
    </source>
</evidence>
<keyword evidence="12" id="KW-1185">Reference proteome</keyword>
<dbReference type="Pfam" id="PF00034">
    <property type="entry name" value="Cytochrom_C"/>
    <property type="match status" value="1"/>
</dbReference>
<comment type="PTM">
    <text evidence="8">Binds 2 heme groups per subunit.</text>
</comment>
<feature type="binding site" description="covalent" evidence="8">
    <location>
        <position position="200"/>
    </location>
    <ligand>
        <name>heme c</name>
        <dbReference type="ChEBI" id="CHEBI:61717"/>
        <label>2</label>
    </ligand>
</feature>
<accession>A0A7M1AUW3</accession>
<evidence type="ECO:0000259" key="10">
    <source>
        <dbReference type="PROSITE" id="PS51007"/>
    </source>
</evidence>
<keyword evidence="3 9" id="KW-0479">Metal-binding</keyword>
<feature type="binding site" description="axial binding residue" evidence="9">
    <location>
        <position position="59"/>
    </location>
    <ligand>
        <name>heme c</name>
        <dbReference type="ChEBI" id="CHEBI:61717"/>
        <label>1</label>
    </ligand>
    <ligandPart>
        <name>Fe</name>
        <dbReference type="ChEBI" id="CHEBI:18248"/>
    </ligandPart>
</feature>
<dbReference type="InterPro" id="IPR026259">
    <property type="entry name" value="MauG/Cytc_peroxidase"/>
</dbReference>
<dbReference type="InterPro" id="IPR036909">
    <property type="entry name" value="Cyt_c-like_dom_sf"/>
</dbReference>
<evidence type="ECO:0000313" key="11">
    <source>
        <dbReference type="EMBL" id="QOP41214.1"/>
    </source>
</evidence>
<dbReference type="InterPro" id="IPR009056">
    <property type="entry name" value="Cyt_c-like_dom"/>
</dbReference>
<keyword evidence="11" id="KW-0575">Peroxidase</keyword>
<dbReference type="Pfam" id="PF03150">
    <property type="entry name" value="CCP_MauG"/>
    <property type="match status" value="1"/>
</dbReference>
<dbReference type="AlphaFoldDB" id="A0A7M1AUW3"/>
<evidence type="ECO:0000256" key="6">
    <source>
        <dbReference type="ARBA" id="ARBA00023002"/>
    </source>
</evidence>
<protein>
    <submittedName>
        <fullName evidence="11">Cytochrome-c peroxidase</fullName>
    </submittedName>
</protein>
<proteinExistence type="predicted"/>
<dbReference type="Proteomes" id="UP000593910">
    <property type="component" value="Chromosome"/>
</dbReference>
<keyword evidence="4" id="KW-0732">Signal</keyword>
<sequence length="304" mass="34230">MNKLILYTLLVSEFLFSAELITPIPTSLDVNQEKATLGKELFFETKLSKNNTVSCANCHQLFSGGDDNLVVSTGINGAQGSINAPTVYNAVFNFRQFWDGRAKTLKEQAMGPVENPIEMGHNFEALIPELNQTNYKAKFDAIYEDGITKENIADAIAEFEKTLITPNSPFDRYLKGDQTALTQKQKDGYEIFKAKGCIACHHGVNIGGNTYNKFGIFSDSNSSDLGRYNITHRERDKYYFKVPSLRNIEKTAPYFHDGRTDDLRRAVLLMAKYQLGRKITQEEIDKIVAFLKSLNGELPQDIEP</sequence>
<organism evidence="11 12">
    <name type="scientific">Sulfurimonas marina</name>
    <dbReference type="NCBI Taxonomy" id="2590551"/>
    <lineage>
        <taxon>Bacteria</taxon>
        <taxon>Pseudomonadati</taxon>
        <taxon>Campylobacterota</taxon>
        <taxon>Epsilonproteobacteria</taxon>
        <taxon>Campylobacterales</taxon>
        <taxon>Sulfurimonadaceae</taxon>
        <taxon>Sulfurimonas</taxon>
    </lineage>
</organism>
<keyword evidence="2 8" id="KW-0349">Heme</keyword>